<dbReference type="Pfam" id="PF00892">
    <property type="entry name" value="EamA"/>
    <property type="match status" value="1"/>
</dbReference>
<dbReference type="AlphaFoldDB" id="A0A660SHV1"/>
<reference evidence="3 4" key="1">
    <citation type="submission" date="2018-06" db="EMBL/GenBank/DDBJ databases">
        <title>Extensive metabolic versatility and redundancy in microbially diverse, dynamic hydrothermal sediments.</title>
        <authorList>
            <person name="Dombrowski N."/>
            <person name="Teske A."/>
            <person name="Baker B.J."/>
        </authorList>
    </citation>
    <scope>NUCLEOTIDE SEQUENCE [LARGE SCALE GENOMIC DNA]</scope>
    <source>
        <strain evidence="3">B36_G15</strain>
    </source>
</reference>
<keyword evidence="1" id="KW-0812">Transmembrane</keyword>
<dbReference type="EMBL" id="QNBE01000050">
    <property type="protein sequence ID" value="RKX70132.1"/>
    <property type="molecule type" value="Genomic_DNA"/>
</dbReference>
<evidence type="ECO:0000313" key="3">
    <source>
        <dbReference type="EMBL" id="RKX70132.1"/>
    </source>
</evidence>
<dbReference type="Gene3D" id="1.10.3730.20">
    <property type="match status" value="1"/>
</dbReference>
<keyword evidence="1" id="KW-1133">Transmembrane helix</keyword>
<name>A0A660SHV1_UNCW3</name>
<proteinExistence type="predicted"/>
<evidence type="ECO:0000256" key="1">
    <source>
        <dbReference type="SAM" id="Phobius"/>
    </source>
</evidence>
<dbReference type="InterPro" id="IPR000620">
    <property type="entry name" value="EamA_dom"/>
</dbReference>
<sequence length="161" mass="16767">MGWHLDRDEVLDICSALGGGAKGAPKGGNLWLLFALSAVLVWGFWGYLSKIVAVDLGGLQGYLIVSISSIAFTGAVLIATGLPGSLPNLPLYIITGILGGVGTLFFYLAMESGKASVVVPISAQYIVVAAILAFIFLKEPVTMRKILGIIFATVAIILLSG</sequence>
<feature type="domain" description="EamA" evidence="2">
    <location>
        <begin position="30"/>
        <end position="160"/>
    </location>
</feature>
<dbReference type="Proteomes" id="UP000268469">
    <property type="component" value="Unassembled WGS sequence"/>
</dbReference>
<dbReference type="InterPro" id="IPR037185">
    <property type="entry name" value="EmrE-like"/>
</dbReference>
<keyword evidence="1" id="KW-0472">Membrane</keyword>
<feature type="transmembrane region" description="Helical" evidence="1">
    <location>
        <begin position="143"/>
        <end position="160"/>
    </location>
</feature>
<gene>
    <name evidence="3" type="ORF">DRP53_06025</name>
</gene>
<dbReference type="SUPFAM" id="SSF103481">
    <property type="entry name" value="Multidrug resistance efflux transporter EmrE"/>
    <property type="match status" value="1"/>
</dbReference>
<feature type="transmembrane region" description="Helical" evidence="1">
    <location>
        <begin position="30"/>
        <end position="49"/>
    </location>
</feature>
<protein>
    <recommendedName>
        <fullName evidence="2">EamA domain-containing protein</fullName>
    </recommendedName>
</protein>
<feature type="transmembrane region" description="Helical" evidence="1">
    <location>
        <begin position="61"/>
        <end position="83"/>
    </location>
</feature>
<evidence type="ECO:0000259" key="2">
    <source>
        <dbReference type="Pfam" id="PF00892"/>
    </source>
</evidence>
<accession>A0A660SHV1</accession>
<comment type="caution">
    <text evidence="3">The sequence shown here is derived from an EMBL/GenBank/DDBJ whole genome shotgun (WGS) entry which is preliminary data.</text>
</comment>
<feature type="transmembrane region" description="Helical" evidence="1">
    <location>
        <begin position="117"/>
        <end position="137"/>
    </location>
</feature>
<evidence type="ECO:0000313" key="4">
    <source>
        <dbReference type="Proteomes" id="UP000268469"/>
    </source>
</evidence>
<organism evidence="3 4">
    <name type="scientific">candidate division WOR-3 bacterium</name>
    <dbReference type="NCBI Taxonomy" id="2052148"/>
    <lineage>
        <taxon>Bacteria</taxon>
        <taxon>Bacteria division WOR-3</taxon>
    </lineage>
</organism>
<dbReference type="GO" id="GO:0016020">
    <property type="term" value="C:membrane"/>
    <property type="evidence" value="ECO:0007669"/>
    <property type="project" value="InterPro"/>
</dbReference>
<feature type="transmembrane region" description="Helical" evidence="1">
    <location>
        <begin position="89"/>
        <end position="110"/>
    </location>
</feature>